<dbReference type="GO" id="GO:0010073">
    <property type="term" value="P:meristem maintenance"/>
    <property type="evidence" value="ECO:0007669"/>
    <property type="project" value="InterPro"/>
</dbReference>
<keyword evidence="3" id="KW-1185">Reference proteome</keyword>
<sequence>MYFIYRIVFKISSVVVASMDAIISEPGPVDGSLLTQQHLHRSQLIWDGEDVADFRLRSNFNQYWVTVGCSPPAPDVMQAIRDAGFGGVYQIGAFRHDVGFGEATITLEDVHHILGIRTTGLPVIQSEVISNLEVKREIITQLLGLYPSPDDVVNRSGIKIPWLVKHFGDCSRLIEFSADYDVQLIFHVRAHLLLVIGSMFSNSSGNRVQFHLLTLLRDLTKIGSFSWGSAVLAYLYRKLCAASIGKRHGFCGCATLLQVWVWERFPSLAPTITEEALFKHPLALRYILRIF</sequence>
<dbReference type="Proteomes" id="UP000077755">
    <property type="component" value="Chromosome 5"/>
</dbReference>
<dbReference type="InterPro" id="IPR044824">
    <property type="entry name" value="MAIN-like"/>
</dbReference>
<dbReference type="InterPro" id="IPR019557">
    <property type="entry name" value="AminoTfrase-like_pln_mobile"/>
</dbReference>
<reference evidence="2" key="2">
    <citation type="submission" date="2022-03" db="EMBL/GenBank/DDBJ databases">
        <title>Draft title - Genomic analysis of global carrot germplasm unveils the trajectory of domestication and the origin of high carotenoid orange carrot.</title>
        <authorList>
            <person name="Iorizzo M."/>
            <person name="Ellison S."/>
            <person name="Senalik D."/>
            <person name="Macko-Podgorni A."/>
            <person name="Grzebelus D."/>
            <person name="Bostan H."/>
            <person name="Rolling W."/>
            <person name="Curaba J."/>
            <person name="Simon P."/>
        </authorList>
    </citation>
    <scope>NUCLEOTIDE SEQUENCE</scope>
    <source>
        <tissue evidence="2">Leaf</tissue>
    </source>
</reference>
<organism evidence="2 3">
    <name type="scientific">Daucus carota subsp. sativus</name>
    <name type="common">Carrot</name>
    <dbReference type="NCBI Taxonomy" id="79200"/>
    <lineage>
        <taxon>Eukaryota</taxon>
        <taxon>Viridiplantae</taxon>
        <taxon>Streptophyta</taxon>
        <taxon>Embryophyta</taxon>
        <taxon>Tracheophyta</taxon>
        <taxon>Spermatophyta</taxon>
        <taxon>Magnoliopsida</taxon>
        <taxon>eudicotyledons</taxon>
        <taxon>Gunneridae</taxon>
        <taxon>Pentapetalae</taxon>
        <taxon>asterids</taxon>
        <taxon>campanulids</taxon>
        <taxon>Apiales</taxon>
        <taxon>Apiaceae</taxon>
        <taxon>Apioideae</taxon>
        <taxon>Scandiceae</taxon>
        <taxon>Daucinae</taxon>
        <taxon>Daucus</taxon>
        <taxon>Daucus sect. Daucus</taxon>
    </lineage>
</organism>
<gene>
    <name evidence="2" type="ORF">DCAR_0518650</name>
</gene>
<accession>A0AAF1AZX1</accession>
<name>A0AAF1AZX1_DAUCS</name>
<dbReference type="EMBL" id="CP093347">
    <property type="protein sequence ID" value="WOG99302.1"/>
    <property type="molecule type" value="Genomic_DNA"/>
</dbReference>
<reference evidence="2" key="1">
    <citation type="journal article" date="2016" name="Nat. Genet.">
        <title>A high-quality carrot genome assembly provides new insights into carotenoid accumulation and asterid genome evolution.</title>
        <authorList>
            <person name="Iorizzo M."/>
            <person name="Ellison S."/>
            <person name="Senalik D."/>
            <person name="Zeng P."/>
            <person name="Satapoomin P."/>
            <person name="Huang J."/>
            <person name="Bowman M."/>
            <person name="Iovene M."/>
            <person name="Sanseverino W."/>
            <person name="Cavagnaro P."/>
            <person name="Yildiz M."/>
            <person name="Macko-Podgorni A."/>
            <person name="Moranska E."/>
            <person name="Grzebelus E."/>
            <person name="Grzebelus D."/>
            <person name="Ashrafi H."/>
            <person name="Zheng Z."/>
            <person name="Cheng S."/>
            <person name="Spooner D."/>
            <person name="Van Deynze A."/>
            <person name="Simon P."/>
        </authorList>
    </citation>
    <scope>NUCLEOTIDE SEQUENCE</scope>
    <source>
        <tissue evidence="2">Leaf</tissue>
    </source>
</reference>
<evidence type="ECO:0000313" key="3">
    <source>
        <dbReference type="Proteomes" id="UP000077755"/>
    </source>
</evidence>
<dbReference type="PANTHER" id="PTHR46033:SF8">
    <property type="entry name" value="PROTEIN MAINTENANCE OF MERISTEMS-LIKE"/>
    <property type="match status" value="1"/>
</dbReference>
<dbReference type="AlphaFoldDB" id="A0AAF1AZX1"/>
<evidence type="ECO:0000313" key="2">
    <source>
        <dbReference type="EMBL" id="WOG99302.1"/>
    </source>
</evidence>
<proteinExistence type="predicted"/>
<feature type="domain" description="Aminotransferase-like plant mobile" evidence="1">
    <location>
        <begin position="100"/>
        <end position="286"/>
    </location>
</feature>
<dbReference type="Pfam" id="PF10536">
    <property type="entry name" value="PMD"/>
    <property type="match status" value="1"/>
</dbReference>
<protein>
    <recommendedName>
        <fullName evidence="1">Aminotransferase-like plant mobile domain-containing protein</fullName>
    </recommendedName>
</protein>
<evidence type="ECO:0000259" key="1">
    <source>
        <dbReference type="Pfam" id="PF10536"/>
    </source>
</evidence>
<dbReference type="PANTHER" id="PTHR46033">
    <property type="entry name" value="PROTEIN MAIN-LIKE 2"/>
    <property type="match status" value="1"/>
</dbReference>